<dbReference type="AlphaFoldDB" id="M7T1P4"/>
<reference evidence="2" key="1">
    <citation type="journal article" date="2013" name="Genome Announc.">
        <title>Draft genome sequence of the grapevine dieback fungus Eutypa lata UCR-EL1.</title>
        <authorList>
            <person name="Blanco-Ulate B."/>
            <person name="Rolshausen P.E."/>
            <person name="Cantu D."/>
        </authorList>
    </citation>
    <scope>NUCLEOTIDE SEQUENCE [LARGE SCALE GENOMIC DNA]</scope>
    <source>
        <strain evidence="2">UCR-EL1</strain>
    </source>
</reference>
<evidence type="ECO:0000313" key="1">
    <source>
        <dbReference type="EMBL" id="EMR72859.1"/>
    </source>
</evidence>
<evidence type="ECO:0000313" key="2">
    <source>
        <dbReference type="Proteomes" id="UP000012174"/>
    </source>
</evidence>
<name>M7T1P4_EUTLA</name>
<accession>M7T1P4</accession>
<protein>
    <submittedName>
        <fullName evidence="1">Uncharacterized protein</fullName>
    </submittedName>
</protein>
<organism evidence="1 2">
    <name type="scientific">Eutypa lata (strain UCR-EL1)</name>
    <name type="common">Grapevine dieback disease fungus</name>
    <name type="synonym">Eutypa armeniacae</name>
    <dbReference type="NCBI Taxonomy" id="1287681"/>
    <lineage>
        <taxon>Eukaryota</taxon>
        <taxon>Fungi</taxon>
        <taxon>Dikarya</taxon>
        <taxon>Ascomycota</taxon>
        <taxon>Pezizomycotina</taxon>
        <taxon>Sordariomycetes</taxon>
        <taxon>Xylariomycetidae</taxon>
        <taxon>Xylariales</taxon>
        <taxon>Diatrypaceae</taxon>
        <taxon>Eutypa</taxon>
    </lineage>
</organism>
<dbReference type="Proteomes" id="UP000012174">
    <property type="component" value="Unassembled WGS sequence"/>
</dbReference>
<dbReference type="KEGG" id="ela:UCREL1_83"/>
<gene>
    <name evidence="1" type="ORF">UCREL1_83</name>
</gene>
<dbReference type="STRING" id="1287681.M7T1P4"/>
<dbReference type="OMA" id="HAMDERH"/>
<dbReference type="OrthoDB" id="3759773at2759"/>
<dbReference type="EMBL" id="KB705362">
    <property type="protein sequence ID" value="EMR72859.1"/>
    <property type="molecule type" value="Genomic_DNA"/>
</dbReference>
<sequence>MEDAVRANEARTNSLLQLRASLNSSLPIPDVCDLEFLYEERRLLELISQSIRSSLHCGGVFGIATEIAPTLNALSTRAGNIQQMIEIVSRRSLRPLNIMDMPDEILMIIFGHAEGWIEAADDPWDRRKGVDDIRNIRLTSRRFHNCSSHLLLYNVCVELTEESLSRFEEISRHPLISNGIRGVHVALDFYDSVLASDRRKLGFHIYERLIRIVRAHDRYRQCYESQERLRLSGKFPEALAAAMSRLSRIERMEFLDGRGQPSLGLLVKIPAAVGGAGVKLEQIRFRLALPEDTSEMFPNVQESQNIRALVTKLQRFHARFAYFPHQRIIRTTQTPRMAAGILHFITTFLDTDSLKGIGLDFASLWGTRIGAEAFNLGLLIQERSWPNLENFLAIGVSLRMAALKAFVHLRQRPTAFRLEQVRLSSGTWAEVLDILRTKSSQRSNLMRPSGAEINDMTRDELAWIVGTKSMDLHEGELKTQAALYVCGQKSVNPFREGPPPEDVEMLDVE</sequence>
<keyword evidence="2" id="KW-1185">Reference proteome</keyword>
<dbReference type="eggNOG" id="ENOG502SPQD">
    <property type="taxonomic scope" value="Eukaryota"/>
</dbReference>
<dbReference type="HOGENOM" id="CLU_022341_0_0_1"/>
<proteinExistence type="predicted"/>